<dbReference type="InterPro" id="IPR011009">
    <property type="entry name" value="Kinase-like_dom_sf"/>
</dbReference>
<dbReference type="GO" id="GO:0005524">
    <property type="term" value="F:ATP binding"/>
    <property type="evidence" value="ECO:0007669"/>
    <property type="project" value="InterPro"/>
</dbReference>
<evidence type="ECO:0000259" key="1">
    <source>
        <dbReference type="PROSITE" id="PS50011"/>
    </source>
</evidence>
<dbReference type="EMBL" id="JAJJMA010304635">
    <property type="protein sequence ID" value="MCL7048453.1"/>
    <property type="molecule type" value="Genomic_DNA"/>
</dbReference>
<comment type="caution">
    <text evidence="2">The sequence shown here is derived from an EMBL/GenBank/DDBJ whole genome shotgun (WGS) entry which is preliminary data.</text>
</comment>
<organism evidence="2 3">
    <name type="scientific">Papaver nudicaule</name>
    <name type="common">Iceland poppy</name>
    <dbReference type="NCBI Taxonomy" id="74823"/>
    <lineage>
        <taxon>Eukaryota</taxon>
        <taxon>Viridiplantae</taxon>
        <taxon>Streptophyta</taxon>
        <taxon>Embryophyta</taxon>
        <taxon>Tracheophyta</taxon>
        <taxon>Spermatophyta</taxon>
        <taxon>Magnoliopsida</taxon>
        <taxon>Ranunculales</taxon>
        <taxon>Papaveraceae</taxon>
        <taxon>Papaveroideae</taxon>
        <taxon>Papaver</taxon>
    </lineage>
</organism>
<dbReference type="InterPro" id="IPR050167">
    <property type="entry name" value="Ser_Thr_protein_kinase"/>
</dbReference>
<dbReference type="Proteomes" id="UP001177140">
    <property type="component" value="Unassembled WGS sequence"/>
</dbReference>
<gene>
    <name evidence="2" type="ORF">MKW94_021764</name>
</gene>
<evidence type="ECO:0000313" key="2">
    <source>
        <dbReference type="EMBL" id="MCL7048453.1"/>
    </source>
</evidence>
<dbReference type="PANTHER" id="PTHR23257:SF963">
    <property type="entry name" value="AT08303P"/>
    <property type="match status" value="1"/>
</dbReference>
<accession>A0AA41VW04</accession>
<protein>
    <recommendedName>
        <fullName evidence="1">Protein kinase domain-containing protein</fullName>
    </recommendedName>
</protein>
<name>A0AA41VW04_PAPNU</name>
<dbReference type="Gene3D" id="1.10.510.10">
    <property type="entry name" value="Transferase(Phosphotransferase) domain 1"/>
    <property type="match status" value="1"/>
</dbReference>
<dbReference type="GO" id="GO:0005737">
    <property type="term" value="C:cytoplasm"/>
    <property type="evidence" value="ECO:0007669"/>
    <property type="project" value="TreeGrafter"/>
</dbReference>
<feature type="domain" description="Protein kinase" evidence="1">
    <location>
        <begin position="75"/>
        <end position="377"/>
    </location>
</feature>
<reference evidence="2" key="1">
    <citation type="submission" date="2022-03" db="EMBL/GenBank/DDBJ databases">
        <title>A functionally conserved STORR gene fusion in Papaver species that diverged 16.8 million years ago.</title>
        <authorList>
            <person name="Catania T."/>
        </authorList>
    </citation>
    <scope>NUCLEOTIDE SEQUENCE</scope>
    <source>
        <strain evidence="2">S-191538</strain>
    </source>
</reference>
<dbReference type="AlphaFoldDB" id="A0AA41VW04"/>
<dbReference type="PANTHER" id="PTHR23257">
    <property type="entry name" value="SERINE-THREONINE PROTEIN KINASE"/>
    <property type="match status" value="1"/>
</dbReference>
<keyword evidence="3" id="KW-1185">Reference proteome</keyword>
<dbReference type="GO" id="GO:0007165">
    <property type="term" value="P:signal transduction"/>
    <property type="evidence" value="ECO:0007669"/>
    <property type="project" value="TreeGrafter"/>
</dbReference>
<dbReference type="GO" id="GO:0004672">
    <property type="term" value="F:protein kinase activity"/>
    <property type="evidence" value="ECO:0007669"/>
    <property type="project" value="InterPro"/>
</dbReference>
<evidence type="ECO:0000313" key="3">
    <source>
        <dbReference type="Proteomes" id="UP001177140"/>
    </source>
</evidence>
<proteinExistence type="predicted"/>
<sequence>MAANWTVLSSPSDILHPKYWHHFSKLAQNANSQNSISQIEAENADVRRTCFESSIRSIQSSKSFPEKFFIDTRYIIEGEELASNALGVIRRGIYVEHHPCDVVIKRLHRSCFTSLAADKQHILVTRLWEETKKFKPLNNPNVVTLYGVVVDYRDSQLELKLISQYMNDMCVRTVFNQQDRNLSVNHKLIIARDAASGLQYLHSKGIGYFNLKLTNVLVNLSDPNVPKAKIGDLGIFNFKMVTNPLEPGGDLRGILPWIAPEQLLGSHFGVTEKVDIFSFGIVLWELYTKNMPYAEMDDDTLLGVFLKVYCPFFNFSYFFPSSFTYLITDRFKTGKLRPDIPDLCPGNWRKLMKQCWDSNPGVRPSFKEIANTLSSMV</sequence>
<dbReference type="InterPro" id="IPR001245">
    <property type="entry name" value="Ser-Thr/Tyr_kinase_cat_dom"/>
</dbReference>
<dbReference type="InterPro" id="IPR000719">
    <property type="entry name" value="Prot_kinase_dom"/>
</dbReference>
<dbReference type="Pfam" id="PF07714">
    <property type="entry name" value="PK_Tyr_Ser-Thr"/>
    <property type="match status" value="2"/>
</dbReference>
<dbReference type="SUPFAM" id="SSF56112">
    <property type="entry name" value="Protein kinase-like (PK-like)"/>
    <property type="match status" value="1"/>
</dbReference>
<dbReference type="PROSITE" id="PS50011">
    <property type="entry name" value="PROTEIN_KINASE_DOM"/>
    <property type="match status" value="1"/>
</dbReference>